<proteinExistence type="predicted"/>
<dbReference type="RefSeq" id="WP_183750055.1">
    <property type="nucleotide sequence ID" value="NZ_JACICC010000001.1"/>
</dbReference>
<organism evidence="2 3">
    <name type="scientific">Pseudochelatococcus contaminans</name>
    <dbReference type="NCBI Taxonomy" id="1538103"/>
    <lineage>
        <taxon>Bacteria</taxon>
        <taxon>Pseudomonadati</taxon>
        <taxon>Pseudomonadota</taxon>
        <taxon>Alphaproteobacteria</taxon>
        <taxon>Hyphomicrobiales</taxon>
        <taxon>Chelatococcaceae</taxon>
        <taxon>Pseudochelatococcus</taxon>
    </lineage>
</organism>
<name>A0A7W5Z106_9HYPH</name>
<dbReference type="EMBL" id="JACICC010000001">
    <property type="protein sequence ID" value="MBB3808003.1"/>
    <property type="molecule type" value="Genomic_DNA"/>
</dbReference>
<evidence type="ECO:0000313" key="2">
    <source>
        <dbReference type="EMBL" id="MBB3808003.1"/>
    </source>
</evidence>
<keyword evidence="3" id="KW-1185">Reference proteome</keyword>
<evidence type="ECO:0000313" key="3">
    <source>
        <dbReference type="Proteomes" id="UP000537592"/>
    </source>
</evidence>
<gene>
    <name evidence="2" type="ORF">FHS81_000057</name>
</gene>
<dbReference type="InterPro" id="IPR019301">
    <property type="entry name" value="Flagellar_prot_FlgJ_N"/>
</dbReference>
<protein>
    <recommendedName>
        <fullName evidence="1">Flagellar protein FlgJ N-terminal domain-containing protein</fullName>
    </recommendedName>
</protein>
<reference evidence="2 3" key="1">
    <citation type="submission" date="2020-08" db="EMBL/GenBank/DDBJ databases">
        <title>Genomic Encyclopedia of Type Strains, Phase IV (KMG-IV): sequencing the most valuable type-strain genomes for metagenomic binning, comparative biology and taxonomic classification.</title>
        <authorList>
            <person name="Goeker M."/>
        </authorList>
    </citation>
    <scope>NUCLEOTIDE SEQUENCE [LARGE SCALE GENOMIC DNA]</scope>
    <source>
        <strain evidence="2 3">DSM 28760</strain>
    </source>
</reference>
<sequence length="184" mass="18959">MAVALPADIVMDVARAADPARFKVAVNRLESGGDYAAVARDVALAFAADDTAGFFEGAGHVRQPFDAGQAVLRLGDRSGAGGVKGSPYEQFEALTLQKFVEAMLPKESTAVFGKGFAGETWKSFLAEQMAAELARSGGIGIARMIEQAHPDDRQARAASEALSSANNIDDGLAVTSGLASAGVA</sequence>
<dbReference type="Proteomes" id="UP000537592">
    <property type="component" value="Unassembled WGS sequence"/>
</dbReference>
<feature type="domain" description="Flagellar protein FlgJ N-terminal" evidence="1">
    <location>
        <begin position="109"/>
        <end position="147"/>
    </location>
</feature>
<dbReference type="Pfam" id="PF10135">
    <property type="entry name" value="Rod-binding"/>
    <property type="match status" value="1"/>
</dbReference>
<comment type="caution">
    <text evidence="2">The sequence shown here is derived from an EMBL/GenBank/DDBJ whole genome shotgun (WGS) entry which is preliminary data.</text>
</comment>
<accession>A0A7W5Z106</accession>
<dbReference type="AlphaFoldDB" id="A0A7W5Z106"/>
<evidence type="ECO:0000259" key="1">
    <source>
        <dbReference type="Pfam" id="PF10135"/>
    </source>
</evidence>